<dbReference type="GO" id="GO:0008417">
    <property type="term" value="F:fucosyltransferase activity"/>
    <property type="evidence" value="ECO:0007669"/>
    <property type="project" value="InterPro"/>
</dbReference>
<reference evidence="16" key="1">
    <citation type="submission" date="2022-11" db="UniProtKB">
        <authorList>
            <consortium name="WormBaseParasite"/>
        </authorList>
    </citation>
    <scope>IDENTIFICATION</scope>
</reference>
<keyword evidence="15" id="KW-1185">Reference proteome</keyword>
<feature type="domain" description="Fucosyltransferase C-terminal" evidence="13">
    <location>
        <begin position="92"/>
        <end position="237"/>
    </location>
</feature>
<keyword evidence="10" id="KW-0472">Membrane</keyword>
<keyword evidence="11" id="KW-0325">Glycoprotein</keyword>
<evidence type="ECO:0000256" key="12">
    <source>
        <dbReference type="RuleBase" id="RU003832"/>
    </source>
</evidence>
<evidence type="ECO:0000256" key="8">
    <source>
        <dbReference type="ARBA" id="ARBA00022989"/>
    </source>
</evidence>
<dbReference type="WBParaSite" id="scf7180000420771.g5719">
    <property type="protein sequence ID" value="scf7180000420771.g5719"/>
    <property type="gene ID" value="scf7180000420771.g5719"/>
</dbReference>
<comment type="similarity">
    <text evidence="3 12">Belongs to the glycosyltransferase 10 family.</text>
</comment>
<protein>
    <recommendedName>
        <fullName evidence="12">Fucosyltransferase</fullName>
        <ecNumber evidence="12">2.4.1.-</ecNumber>
    </recommendedName>
</protein>
<dbReference type="InterPro" id="IPR001503">
    <property type="entry name" value="Glyco_trans_10"/>
</dbReference>
<accession>A0A915NPM3</accession>
<dbReference type="Pfam" id="PF17039">
    <property type="entry name" value="Glyco_tran_10_N"/>
    <property type="match status" value="1"/>
</dbReference>
<keyword evidence="9 12" id="KW-0333">Golgi apparatus</keyword>
<proteinExistence type="inferred from homology"/>
<evidence type="ECO:0000256" key="5">
    <source>
        <dbReference type="ARBA" id="ARBA00022679"/>
    </source>
</evidence>
<evidence type="ECO:0000256" key="1">
    <source>
        <dbReference type="ARBA" id="ARBA00004447"/>
    </source>
</evidence>
<organism evidence="15 16">
    <name type="scientific">Meloidogyne floridensis</name>
    <dbReference type="NCBI Taxonomy" id="298350"/>
    <lineage>
        <taxon>Eukaryota</taxon>
        <taxon>Metazoa</taxon>
        <taxon>Ecdysozoa</taxon>
        <taxon>Nematoda</taxon>
        <taxon>Chromadorea</taxon>
        <taxon>Rhabditida</taxon>
        <taxon>Tylenchina</taxon>
        <taxon>Tylenchomorpha</taxon>
        <taxon>Tylenchoidea</taxon>
        <taxon>Meloidogynidae</taxon>
        <taxon>Meloidogyninae</taxon>
        <taxon>Meloidogyne</taxon>
    </lineage>
</organism>
<keyword evidence="8" id="KW-1133">Transmembrane helix</keyword>
<evidence type="ECO:0000259" key="14">
    <source>
        <dbReference type="Pfam" id="PF17039"/>
    </source>
</evidence>
<evidence type="ECO:0000256" key="10">
    <source>
        <dbReference type="ARBA" id="ARBA00023136"/>
    </source>
</evidence>
<evidence type="ECO:0000256" key="9">
    <source>
        <dbReference type="ARBA" id="ARBA00023034"/>
    </source>
</evidence>
<comment type="subcellular location">
    <subcellularLocation>
        <location evidence="1 12">Golgi apparatus</location>
        <location evidence="1 12">Golgi stack membrane</location>
        <topology evidence="1 12">Single-pass type II membrane protein</topology>
    </subcellularLocation>
</comment>
<name>A0A915NPM3_9BILA</name>
<dbReference type="InterPro" id="IPR031481">
    <property type="entry name" value="Glyco_tran_10_N"/>
</dbReference>
<dbReference type="Proteomes" id="UP000887560">
    <property type="component" value="Unplaced"/>
</dbReference>
<evidence type="ECO:0000259" key="13">
    <source>
        <dbReference type="Pfam" id="PF00852"/>
    </source>
</evidence>
<comment type="pathway">
    <text evidence="2">Protein modification; protein glycosylation.</text>
</comment>
<keyword evidence="7" id="KW-0735">Signal-anchor</keyword>
<dbReference type="PANTHER" id="PTHR48438">
    <property type="entry name" value="ALPHA-(1,3)-FUCOSYLTRANSFERASE C-RELATED"/>
    <property type="match status" value="1"/>
</dbReference>
<evidence type="ECO:0000256" key="4">
    <source>
        <dbReference type="ARBA" id="ARBA00022676"/>
    </source>
</evidence>
<evidence type="ECO:0000256" key="6">
    <source>
        <dbReference type="ARBA" id="ARBA00022692"/>
    </source>
</evidence>
<dbReference type="EC" id="2.4.1.-" evidence="12"/>
<dbReference type="PANTHER" id="PTHR48438:SF1">
    <property type="entry name" value="ALPHA-(1,3)-FUCOSYLTRANSFERASE C-RELATED"/>
    <property type="match status" value="1"/>
</dbReference>
<evidence type="ECO:0000256" key="11">
    <source>
        <dbReference type="ARBA" id="ARBA00023180"/>
    </source>
</evidence>
<evidence type="ECO:0000256" key="7">
    <source>
        <dbReference type="ARBA" id="ARBA00022968"/>
    </source>
</evidence>
<dbReference type="SUPFAM" id="SSF53756">
    <property type="entry name" value="UDP-Glycosyltransferase/glycogen phosphorylase"/>
    <property type="match status" value="1"/>
</dbReference>
<keyword evidence="5 12" id="KW-0808">Transferase</keyword>
<keyword evidence="4 12" id="KW-0328">Glycosyltransferase</keyword>
<dbReference type="GO" id="GO:0032580">
    <property type="term" value="C:Golgi cisterna membrane"/>
    <property type="evidence" value="ECO:0007669"/>
    <property type="project" value="UniProtKB-SubCell"/>
</dbReference>
<evidence type="ECO:0000256" key="2">
    <source>
        <dbReference type="ARBA" id="ARBA00004922"/>
    </source>
</evidence>
<feature type="domain" description="Fucosyltransferase N-terminal" evidence="14">
    <location>
        <begin position="3"/>
        <end position="62"/>
    </location>
</feature>
<dbReference type="Pfam" id="PF00852">
    <property type="entry name" value="Glyco_transf_10"/>
    <property type="match status" value="1"/>
</dbReference>
<evidence type="ECO:0000313" key="16">
    <source>
        <dbReference type="WBParaSite" id="scf7180000420771.g5719"/>
    </source>
</evidence>
<dbReference type="InterPro" id="IPR038577">
    <property type="entry name" value="GT10-like_C_sf"/>
</dbReference>
<sequence length="273" mass="31453">MLATASAVIFNYVDTNVERRPGQYFVFYSQESPIHMSINSKSDFFNMSFGFRMDTPGASPYGFAALLAPESKPNKNKLNKQINELIAKKRKDKYINVDIYGSCGTLQCSKGVGLKCVQMLDTDYWFYFAAENSICKDYLTEKIWDQGLSTFSVPIVLKRSLVQHLLPPFSFIAVDDYKSIQEFTHHLKTLINTPQEYMKYLLWRYDYVSIKLNGDTDPRAEKLFGVCQICKLTQMHPRPIITLPAPVNEWLKINLNINFKFKFIGGIINDEEN</sequence>
<dbReference type="AlphaFoldDB" id="A0A915NPM3"/>
<dbReference type="Gene3D" id="3.40.50.11660">
    <property type="entry name" value="Glycosyl transferase family 10, C-terminal domain"/>
    <property type="match status" value="1"/>
</dbReference>
<evidence type="ECO:0000313" key="15">
    <source>
        <dbReference type="Proteomes" id="UP000887560"/>
    </source>
</evidence>
<dbReference type="InterPro" id="IPR055270">
    <property type="entry name" value="Glyco_tran_10_C"/>
</dbReference>
<evidence type="ECO:0000256" key="3">
    <source>
        <dbReference type="ARBA" id="ARBA00008919"/>
    </source>
</evidence>
<keyword evidence="6 12" id="KW-0812">Transmembrane</keyword>